<dbReference type="OrthoDB" id="10433834at2759"/>
<evidence type="ECO:0000313" key="2">
    <source>
        <dbReference type="EMBL" id="KXH62721.1"/>
    </source>
</evidence>
<feature type="compositionally biased region" description="Polar residues" evidence="1">
    <location>
        <begin position="1"/>
        <end position="28"/>
    </location>
</feature>
<organism evidence="2 3">
    <name type="scientific">Colletotrichum nymphaeae SA-01</name>
    <dbReference type="NCBI Taxonomy" id="1460502"/>
    <lineage>
        <taxon>Eukaryota</taxon>
        <taxon>Fungi</taxon>
        <taxon>Dikarya</taxon>
        <taxon>Ascomycota</taxon>
        <taxon>Pezizomycotina</taxon>
        <taxon>Sordariomycetes</taxon>
        <taxon>Hypocreomycetidae</taxon>
        <taxon>Glomerellales</taxon>
        <taxon>Glomerellaceae</taxon>
        <taxon>Colletotrichum</taxon>
        <taxon>Colletotrichum acutatum species complex</taxon>
    </lineage>
</organism>
<dbReference type="EMBL" id="JEMN01000269">
    <property type="protein sequence ID" value="KXH62721.1"/>
    <property type="molecule type" value="Genomic_DNA"/>
</dbReference>
<keyword evidence="3" id="KW-1185">Reference proteome</keyword>
<evidence type="ECO:0000256" key="1">
    <source>
        <dbReference type="SAM" id="MobiDB-lite"/>
    </source>
</evidence>
<protein>
    <submittedName>
        <fullName evidence="2">Uncharacterized protein</fullName>
    </submittedName>
</protein>
<evidence type="ECO:0000313" key="3">
    <source>
        <dbReference type="Proteomes" id="UP000070054"/>
    </source>
</evidence>
<feature type="region of interest" description="Disordered" evidence="1">
    <location>
        <begin position="78"/>
        <end position="132"/>
    </location>
</feature>
<sequence>MSSTDSIRYGSTSGRTPHTHSTTESNGALSEHRISAYSQSSGHSNMHHIHNQGTDATASKAYHETIMAGTLAEFEKQFGSHRPRHQRAKKQKRIDGATDLEGGKERQWEDRETSNSASERLWQPPLRYAETL</sequence>
<feature type="compositionally biased region" description="Basic residues" evidence="1">
    <location>
        <begin position="79"/>
        <end position="92"/>
    </location>
</feature>
<comment type="caution">
    <text evidence="2">The sequence shown here is derived from an EMBL/GenBank/DDBJ whole genome shotgun (WGS) entry which is preliminary data.</text>
</comment>
<reference evidence="2 3" key="1">
    <citation type="submission" date="2014-02" db="EMBL/GenBank/DDBJ databases">
        <title>The genome sequence of Colletotrichum nymphaeae SA-01.</title>
        <authorList>
            <person name="Baroncelli R."/>
            <person name="Thon M.R."/>
        </authorList>
    </citation>
    <scope>NUCLEOTIDE SEQUENCE [LARGE SCALE GENOMIC DNA]</scope>
    <source>
        <strain evidence="2 3">SA-01</strain>
    </source>
</reference>
<dbReference type="Proteomes" id="UP000070054">
    <property type="component" value="Unassembled WGS sequence"/>
</dbReference>
<feature type="region of interest" description="Disordered" evidence="1">
    <location>
        <begin position="1"/>
        <end position="56"/>
    </location>
</feature>
<dbReference type="AlphaFoldDB" id="A0A135UQP5"/>
<name>A0A135UQP5_9PEZI</name>
<gene>
    <name evidence="2" type="ORF">CNYM01_02479</name>
</gene>
<accession>A0A135UQP5</accession>
<proteinExistence type="predicted"/>
<feature type="compositionally biased region" description="Basic and acidic residues" evidence="1">
    <location>
        <begin position="93"/>
        <end position="113"/>
    </location>
</feature>